<sequence>MDNGFWGPVRVYGCPRTILCLFAALKVCPYLASSFAFPSEDHLITSLSFYCRICLPL</sequence>
<dbReference type="GeneID" id="18810096"/>
<name>F8NGT0_SERL9</name>
<dbReference type="AlphaFoldDB" id="F8NGT0"/>
<dbReference type="HOGENOM" id="CLU_2997906_0_0_1"/>
<dbReference type="Proteomes" id="UP000008064">
    <property type="component" value="Unassembled WGS sequence"/>
</dbReference>
<gene>
    <name evidence="1" type="ORF">SERLADRAFT_365431</name>
</gene>
<reference evidence="1" key="1">
    <citation type="submission" date="2011-04" db="EMBL/GenBank/DDBJ databases">
        <title>Evolution of plant cell wall degrading machinery underlies the functional diversity of forest fungi.</title>
        <authorList>
            <consortium name="US DOE Joint Genome Institute (JGI-PGF)"/>
            <person name="Eastwood D.C."/>
            <person name="Floudas D."/>
            <person name="Binder M."/>
            <person name="Majcherczyk A."/>
            <person name="Schneider P."/>
            <person name="Aerts A."/>
            <person name="Asiegbu F.O."/>
            <person name="Baker S.E."/>
            <person name="Barry K."/>
            <person name="Bendiksby M."/>
            <person name="Blumentritt M."/>
            <person name="Coutinho P.M."/>
            <person name="Cullen D."/>
            <person name="Cullen D."/>
            <person name="Gathman A."/>
            <person name="Goodell B."/>
            <person name="Henrissat B."/>
            <person name="Ihrmark K."/>
            <person name="Kauserud H."/>
            <person name="Kohler A."/>
            <person name="LaButti K."/>
            <person name="Lapidus A."/>
            <person name="Lavin J.L."/>
            <person name="Lee Y.-H."/>
            <person name="Lindquist E."/>
            <person name="Lilly W."/>
            <person name="Lucas S."/>
            <person name="Morin E."/>
            <person name="Murat C."/>
            <person name="Oguiza J.A."/>
            <person name="Park J."/>
            <person name="Pisabarro A.G."/>
            <person name="Riley R."/>
            <person name="Rosling A."/>
            <person name="Salamov A."/>
            <person name="Schmidt O."/>
            <person name="Schmutz J."/>
            <person name="Skrede I."/>
            <person name="Stenlid J."/>
            <person name="Wiebenga A."/>
            <person name="Xie X."/>
            <person name="Kues U."/>
            <person name="Hibbett D.S."/>
            <person name="Hoffmeister D."/>
            <person name="Hogberg N."/>
            <person name="Martin F."/>
            <person name="Grigoriev I.V."/>
            <person name="Watkinson S.C."/>
        </authorList>
    </citation>
    <scope>NUCLEOTIDE SEQUENCE</scope>
    <source>
        <strain evidence="1">S7.9</strain>
    </source>
</reference>
<dbReference type="EMBL" id="GL945429">
    <property type="protein sequence ID" value="EGO29412.1"/>
    <property type="molecule type" value="Genomic_DNA"/>
</dbReference>
<evidence type="ECO:0000313" key="1">
    <source>
        <dbReference type="EMBL" id="EGO29412.1"/>
    </source>
</evidence>
<protein>
    <submittedName>
        <fullName evidence="1">Uncharacterized protein</fullName>
    </submittedName>
</protein>
<dbReference type="KEGG" id="sla:SERLADRAFT_365431"/>
<dbReference type="RefSeq" id="XP_007313654.1">
    <property type="nucleotide sequence ID" value="XM_007313592.1"/>
</dbReference>
<proteinExistence type="predicted"/>
<organism>
    <name type="scientific">Serpula lacrymans var. lacrymans (strain S7.9)</name>
    <name type="common">Dry rot fungus</name>
    <dbReference type="NCBI Taxonomy" id="578457"/>
    <lineage>
        <taxon>Eukaryota</taxon>
        <taxon>Fungi</taxon>
        <taxon>Dikarya</taxon>
        <taxon>Basidiomycota</taxon>
        <taxon>Agaricomycotina</taxon>
        <taxon>Agaricomycetes</taxon>
        <taxon>Agaricomycetidae</taxon>
        <taxon>Boletales</taxon>
        <taxon>Coniophorineae</taxon>
        <taxon>Serpulaceae</taxon>
        <taxon>Serpula</taxon>
    </lineage>
</organism>
<accession>F8NGT0</accession>